<dbReference type="OrthoDB" id="9797176at2"/>
<comment type="similarity">
    <text evidence="1">Belongs to the HSP15 family.</text>
</comment>
<dbReference type="Gene3D" id="3.10.290.10">
    <property type="entry name" value="RNA-binding S4 domain"/>
    <property type="match status" value="1"/>
</dbReference>
<accession>A0A1C3K1I6</accession>
<keyword evidence="9" id="KW-1185">Reference proteome</keyword>
<reference evidence="7 9" key="1">
    <citation type="submission" date="2016-06" db="EMBL/GenBank/DDBJ databases">
        <authorList>
            <person name="Kjaerup R.B."/>
            <person name="Dalgaard T.S."/>
            <person name="Juul-Madsen H.R."/>
        </authorList>
    </citation>
    <scope>NUCLEOTIDE SEQUENCE [LARGE SCALE GENOMIC DNA]</scope>
    <source>
        <strain evidence="7">Orrdi1</strain>
    </source>
</reference>
<dbReference type="RefSeq" id="WP_067753159.1">
    <property type="nucleotide sequence ID" value="NZ_LT907988.1"/>
</dbReference>
<dbReference type="STRING" id="1851544.ODI_03654"/>
<evidence type="ECO:0000256" key="1">
    <source>
        <dbReference type="ARBA" id="ARBA00008396"/>
    </source>
</evidence>
<evidence type="ECO:0000259" key="6">
    <source>
        <dbReference type="SMART" id="SM00363"/>
    </source>
</evidence>
<evidence type="ECO:0000313" key="9">
    <source>
        <dbReference type="Proteomes" id="UP000078558"/>
    </source>
</evidence>
<dbReference type="GO" id="GO:0003727">
    <property type="term" value="F:single-stranded RNA binding"/>
    <property type="evidence" value="ECO:0007669"/>
    <property type="project" value="InterPro"/>
</dbReference>
<keyword evidence="2 4" id="KW-0694">RNA-binding</keyword>
<keyword evidence="7" id="KW-0346">Stress response</keyword>
<dbReference type="PIRSF" id="PIRSF016821">
    <property type="entry name" value="HSP15"/>
    <property type="match status" value="1"/>
</dbReference>
<evidence type="ECO:0000313" key="8">
    <source>
        <dbReference type="EMBL" id="SOE49159.1"/>
    </source>
</evidence>
<dbReference type="SUPFAM" id="SSF55174">
    <property type="entry name" value="Alpha-L RNA-binding motif"/>
    <property type="match status" value="1"/>
</dbReference>
<dbReference type="SMART" id="SM00363">
    <property type="entry name" value="S4"/>
    <property type="match status" value="1"/>
</dbReference>
<dbReference type="InterPro" id="IPR025708">
    <property type="entry name" value="HSP15"/>
</dbReference>
<name>A0A1C3K1I6_9BURK</name>
<dbReference type="InterPro" id="IPR002942">
    <property type="entry name" value="S4_RNA-bd"/>
</dbReference>
<organism evidence="7 9">
    <name type="scientific">Orrella dioscoreae</name>
    <dbReference type="NCBI Taxonomy" id="1851544"/>
    <lineage>
        <taxon>Bacteria</taxon>
        <taxon>Pseudomonadati</taxon>
        <taxon>Pseudomonadota</taxon>
        <taxon>Betaproteobacteria</taxon>
        <taxon>Burkholderiales</taxon>
        <taxon>Alcaligenaceae</taxon>
        <taxon>Orrella</taxon>
    </lineage>
</organism>
<keyword evidence="3" id="KW-0238">DNA-binding</keyword>
<dbReference type="GO" id="GO:0034605">
    <property type="term" value="P:cellular response to heat"/>
    <property type="evidence" value="ECO:0007669"/>
    <property type="project" value="InterPro"/>
</dbReference>
<dbReference type="GO" id="GO:0003677">
    <property type="term" value="F:DNA binding"/>
    <property type="evidence" value="ECO:0007669"/>
    <property type="project" value="UniProtKB-KW"/>
</dbReference>
<dbReference type="KEGG" id="odi:ODI_R1877"/>
<evidence type="ECO:0000313" key="7">
    <source>
        <dbReference type="EMBL" id="SBT25351.1"/>
    </source>
</evidence>
<gene>
    <name evidence="7" type="ORF">ODI_03654</name>
    <name evidence="8" type="ORF">ODI_R1877</name>
</gene>
<reference evidence="8 9" key="2">
    <citation type="submission" date="2017-08" db="EMBL/GenBank/DDBJ databases">
        <authorList>
            <person name="de Groot N.N."/>
        </authorList>
    </citation>
    <scope>NUCLEOTIDE SEQUENCE [LARGE SCALE GENOMIC DNA]</scope>
    <source>
        <strain evidence="8">Orrdi1</strain>
    </source>
</reference>
<feature type="compositionally biased region" description="Basic and acidic residues" evidence="5">
    <location>
        <begin position="122"/>
        <end position="133"/>
    </location>
</feature>
<protein>
    <submittedName>
        <fullName evidence="7">Ribosome-associated heat shock protein implicated in the recycling of the 50S subunit (S4 paralog)</fullName>
    </submittedName>
</protein>
<dbReference type="PROSITE" id="PS50889">
    <property type="entry name" value="S4"/>
    <property type="match status" value="1"/>
</dbReference>
<dbReference type="Pfam" id="PF01479">
    <property type="entry name" value="S4"/>
    <property type="match status" value="1"/>
</dbReference>
<dbReference type="EMBL" id="LT907988">
    <property type="protein sequence ID" value="SOE49159.1"/>
    <property type="molecule type" value="Genomic_DNA"/>
</dbReference>
<dbReference type="Proteomes" id="UP000078558">
    <property type="component" value="Chromosome I"/>
</dbReference>
<dbReference type="AlphaFoldDB" id="A0A1C3K1I6"/>
<sequence>MVQEDERHGVRIDKWLWAARFYKTRSLASAAVEAGRVLVNGARAKPARIVRRDDRIDITGQAQQQWVVIVRGLAEKRGSATLARLLYDETTESIAARLLREEARRWQPEPEEDRHGRPTKRERRDLDRYRHRD</sequence>
<feature type="region of interest" description="Disordered" evidence="5">
    <location>
        <begin position="105"/>
        <end position="133"/>
    </location>
</feature>
<dbReference type="InterPro" id="IPR036986">
    <property type="entry name" value="S4_RNA-bd_sf"/>
</dbReference>
<dbReference type="EMBL" id="FLRC01000017">
    <property type="protein sequence ID" value="SBT25351.1"/>
    <property type="molecule type" value="Genomic_DNA"/>
</dbReference>
<feature type="domain" description="RNA-binding S4" evidence="6">
    <location>
        <begin position="10"/>
        <end position="65"/>
    </location>
</feature>
<feature type="compositionally biased region" description="Basic and acidic residues" evidence="5">
    <location>
        <begin position="105"/>
        <end position="116"/>
    </location>
</feature>
<dbReference type="GO" id="GO:0043023">
    <property type="term" value="F:ribosomal large subunit binding"/>
    <property type="evidence" value="ECO:0007669"/>
    <property type="project" value="InterPro"/>
</dbReference>
<dbReference type="CDD" id="cd00165">
    <property type="entry name" value="S4"/>
    <property type="match status" value="1"/>
</dbReference>
<evidence type="ECO:0000256" key="4">
    <source>
        <dbReference type="PROSITE-ProRule" id="PRU00182"/>
    </source>
</evidence>
<evidence type="ECO:0000256" key="3">
    <source>
        <dbReference type="ARBA" id="ARBA00023125"/>
    </source>
</evidence>
<evidence type="ECO:0000256" key="5">
    <source>
        <dbReference type="SAM" id="MobiDB-lite"/>
    </source>
</evidence>
<evidence type="ECO:0000256" key="2">
    <source>
        <dbReference type="ARBA" id="ARBA00022884"/>
    </source>
</evidence>
<proteinExistence type="inferred from homology"/>